<dbReference type="GO" id="GO:0016989">
    <property type="term" value="F:sigma factor antagonist activity"/>
    <property type="evidence" value="ECO:0007669"/>
    <property type="project" value="TreeGrafter"/>
</dbReference>
<evidence type="ECO:0000259" key="2">
    <source>
        <dbReference type="Pfam" id="PF04773"/>
    </source>
</evidence>
<feature type="domain" description="FecR protein" evidence="2">
    <location>
        <begin position="110"/>
        <end position="193"/>
    </location>
</feature>
<accession>A0A4Y9TG14</accession>
<dbReference type="PIRSF" id="PIRSF018266">
    <property type="entry name" value="FecR"/>
    <property type="match status" value="1"/>
</dbReference>
<dbReference type="Pfam" id="PF04773">
    <property type="entry name" value="FecR"/>
    <property type="match status" value="1"/>
</dbReference>
<evidence type="ECO:0000256" key="1">
    <source>
        <dbReference type="SAM" id="Phobius"/>
    </source>
</evidence>
<dbReference type="InterPro" id="IPR032623">
    <property type="entry name" value="FecR_N"/>
</dbReference>
<dbReference type="Proteomes" id="UP000297322">
    <property type="component" value="Unassembled WGS sequence"/>
</dbReference>
<dbReference type="Pfam" id="PF16220">
    <property type="entry name" value="DUF4880"/>
    <property type="match status" value="1"/>
</dbReference>
<evidence type="ECO:0000313" key="4">
    <source>
        <dbReference type="EMBL" id="TFW43323.1"/>
    </source>
</evidence>
<dbReference type="RefSeq" id="WP_135196360.1">
    <property type="nucleotide sequence ID" value="NZ_SPVI01000005.1"/>
</dbReference>
<gene>
    <name evidence="4" type="ORF">E4T65_09765</name>
</gene>
<reference evidence="4 5" key="1">
    <citation type="submission" date="2019-03" db="EMBL/GenBank/DDBJ databases">
        <title>Biocontrol and xenobiotic degradation properties of endophytic Pseudomonas fluorescens strain BRZ63.</title>
        <authorList>
            <person name="Chlebek D.A."/>
            <person name="Pinski A."/>
            <person name="Zur J.P."/>
            <person name="Michalska J."/>
            <person name="Hupert-Kocurek K.T."/>
        </authorList>
    </citation>
    <scope>NUCLEOTIDE SEQUENCE [LARGE SCALE GENOMIC DNA]</scope>
    <source>
        <strain evidence="4 5">BRZ63</strain>
    </source>
</reference>
<dbReference type="PANTHER" id="PTHR30273">
    <property type="entry name" value="PERIPLASMIC SIGNAL SENSOR AND SIGMA FACTOR ACTIVATOR FECR-RELATED"/>
    <property type="match status" value="1"/>
</dbReference>
<organism evidence="4 5">
    <name type="scientific">Pseudomonas fluorescens</name>
    <dbReference type="NCBI Taxonomy" id="294"/>
    <lineage>
        <taxon>Bacteria</taxon>
        <taxon>Pseudomonadati</taxon>
        <taxon>Pseudomonadota</taxon>
        <taxon>Gammaproteobacteria</taxon>
        <taxon>Pseudomonadales</taxon>
        <taxon>Pseudomonadaceae</taxon>
        <taxon>Pseudomonas</taxon>
    </lineage>
</organism>
<dbReference type="InterPro" id="IPR012373">
    <property type="entry name" value="Ferrdict_sens_TM"/>
</dbReference>
<feature type="domain" description="FecR N-terminal" evidence="3">
    <location>
        <begin position="9"/>
        <end position="48"/>
    </location>
</feature>
<dbReference type="Gene3D" id="2.60.120.1440">
    <property type="match status" value="1"/>
</dbReference>
<name>A0A4Y9TG14_PSEFL</name>
<keyword evidence="1" id="KW-1133">Transmembrane helix</keyword>
<dbReference type="AlphaFoldDB" id="A0A4Y9TG14"/>
<dbReference type="PANTHER" id="PTHR30273:SF2">
    <property type="entry name" value="PROTEIN FECR"/>
    <property type="match status" value="1"/>
</dbReference>
<proteinExistence type="predicted"/>
<dbReference type="InterPro" id="IPR006860">
    <property type="entry name" value="FecR"/>
</dbReference>
<feature type="transmembrane region" description="Helical" evidence="1">
    <location>
        <begin position="80"/>
        <end position="98"/>
    </location>
</feature>
<evidence type="ECO:0000259" key="3">
    <source>
        <dbReference type="Pfam" id="PF16220"/>
    </source>
</evidence>
<comment type="caution">
    <text evidence="4">The sequence shown here is derived from an EMBL/GenBank/DDBJ whole genome shotgun (WGS) entry which is preliminary data.</text>
</comment>
<protein>
    <submittedName>
        <fullName evidence="4">DUF4880 domain-containing protein</fullName>
    </submittedName>
</protein>
<keyword evidence="1" id="KW-0472">Membrane</keyword>
<dbReference type="EMBL" id="SPVI01000005">
    <property type="protein sequence ID" value="TFW43323.1"/>
    <property type="molecule type" value="Genomic_DNA"/>
</dbReference>
<keyword evidence="1" id="KW-0812">Transmembrane</keyword>
<evidence type="ECO:0000313" key="5">
    <source>
        <dbReference type="Proteomes" id="UP000297322"/>
    </source>
</evidence>
<sequence>MKRTCSAVDEAIEWMACMRSGEVLADEQKAFDAWFANPSNAQAWEKVQGHLGATFSPLVRGADSQVRRVLQAPDPQRRRLLRGALVFGGVGIGVALVGRQSTLLSTVGADFRTATAQRANFNLADGSTLLLDARSAVDINFTKSERNLMLHAGKLVIEASDDPRPLVVQTPYGFARGTATRFMVSLQDGSAHVWGMRSNLCVARPNGFCSVLQSGAGARLDSKGITPLAANRKGESSWESGKLSVDDWSLGDVIEALQPYRRGVLRISPAAARLRVSGLFPLDSSDRALAALEHILPVRRKEYLGFWTQIELRG</sequence>